<organism evidence="1 2">
    <name type="scientific">Ruminococcus flavefaciens</name>
    <dbReference type="NCBI Taxonomy" id="1265"/>
    <lineage>
        <taxon>Bacteria</taxon>
        <taxon>Bacillati</taxon>
        <taxon>Bacillota</taxon>
        <taxon>Clostridia</taxon>
        <taxon>Eubacteriales</taxon>
        <taxon>Oscillospiraceae</taxon>
        <taxon>Ruminococcus</taxon>
    </lineage>
</organism>
<evidence type="ECO:0008006" key="3">
    <source>
        <dbReference type="Google" id="ProtNLM"/>
    </source>
</evidence>
<dbReference type="AlphaFoldDB" id="A0A1M7KVL1"/>
<evidence type="ECO:0000313" key="2">
    <source>
        <dbReference type="Proteomes" id="UP000184394"/>
    </source>
</evidence>
<gene>
    <name evidence="1" type="ORF">SAMN04487860_11071</name>
</gene>
<proteinExistence type="predicted"/>
<sequence>MISIKSDDFSDNYELFVKLCSITSEPMKLINDKCQDMIVMTAEAFERRKKMLDLREKLLGIDTDECLSSPNTDFEKLGQYINELEKNGE</sequence>
<dbReference type="OrthoDB" id="9795585at2"/>
<protein>
    <recommendedName>
        <fullName evidence="3">Antitoxin Phd_YefM, type II toxin-antitoxin system</fullName>
    </recommendedName>
</protein>
<reference evidence="1 2" key="1">
    <citation type="submission" date="2016-11" db="EMBL/GenBank/DDBJ databases">
        <authorList>
            <person name="Jaros S."/>
            <person name="Januszkiewicz K."/>
            <person name="Wedrychowicz H."/>
        </authorList>
    </citation>
    <scope>NUCLEOTIDE SEQUENCE [LARGE SCALE GENOMIC DNA]</scope>
    <source>
        <strain evidence="1 2">Y1</strain>
    </source>
</reference>
<accession>A0A1M7KVL1</accession>
<dbReference type="EMBL" id="FRCT01000010">
    <property type="protein sequence ID" value="SHM69515.1"/>
    <property type="molecule type" value="Genomic_DNA"/>
</dbReference>
<dbReference type="RefSeq" id="WP_072951455.1">
    <property type="nucleotide sequence ID" value="NZ_FRCT01000010.1"/>
</dbReference>
<name>A0A1M7KVL1_RUMFL</name>
<dbReference type="Proteomes" id="UP000184394">
    <property type="component" value="Unassembled WGS sequence"/>
</dbReference>
<evidence type="ECO:0000313" key="1">
    <source>
        <dbReference type="EMBL" id="SHM69515.1"/>
    </source>
</evidence>